<sequence>MAYLAFAQAGADLPAAVPPAAPSPKTANLAARAQFTALEWSVVALAERDPLSTLRNPSRMAVALGNLFGDARNPKLADPKLEALRRLAVLTWHHGYRVAESAVRAFVAAGFTLQQYELLAGSIVSARVKRRSNSR</sequence>
<evidence type="ECO:0000313" key="6">
    <source>
        <dbReference type="Proteomes" id="UP000287746"/>
    </source>
</evidence>
<organism evidence="1 4">
    <name type="scientific">Sphingomonas koreensis</name>
    <dbReference type="NCBI Taxonomy" id="93064"/>
    <lineage>
        <taxon>Bacteria</taxon>
        <taxon>Pseudomonadati</taxon>
        <taxon>Pseudomonadota</taxon>
        <taxon>Alphaproteobacteria</taxon>
        <taxon>Sphingomonadales</taxon>
        <taxon>Sphingomonadaceae</taxon>
        <taxon>Sphingomonas</taxon>
    </lineage>
</organism>
<name>A0A1L6J7Z4_9SPHN</name>
<dbReference type="Proteomes" id="UP000185161">
    <property type="component" value="Chromosome"/>
</dbReference>
<dbReference type="KEGG" id="skr:BRX40_05390"/>
<dbReference type="AlphaFoldDB" id="A0A1L6J7Z4"/>
<protein>
    <submittedName>
        <fullName evidence="1">Uncharacterized protein</fullName>
    </submittedName>
</protein>
<reference evidence="1" key="1">
    <citation type="submission" date="2016-12" db="EMBL/GenBank/DDBJ databases">
        <title>Whole genome sequencing of Sphingomonas koreensis.</title>
        <authorList>
            <person name="Conlan S."/>
            <person name="Thomas P.J."/>
            <person name="Mullikin J."/>
            <person name="Palmore T.N."/>
            <person name="Frank K.M."/>
            <person name="Segre J.A."/>
        </authorList>
    </citation>
    <scope>NUCLEOTIDE SEQUENCE</scope>
    <source>
        <strain evidence="1">ABOJV</strain>
    </source>
</reference>
<dbReference type="EMBL" id="QQYZ01000007">
    <property type="protein sequence ID" value="RSY86034.1"/>
    <property type="molecule type" value="Genomic_DNA"/>
</dbReference>
<reference evidence="4" key="2">
    <citation type="submission" date="2016-12" db="EMBL/GenBank/DDBJ databases">
        <title>Whole genome sequencing of Sphingomonas sp. ABOJV.</title>
        <authorList>
            <person name="Conlan S."/>
            <person name="Thomas P.J."/>
            <person name="Mullikin J."/>
            <person name="Palmore T.N."/>
            <person name="Frank K.M."/>
            <person name="Segre J.A."/>
        </authorList>
    </citation>
    <scope>NUCLEOTIDE SEQUENCE [LARGE SCALE GENOMIC DNA]</scope>
    <source>
        <strain evidence="4">ABOJV</strain>
    </source>
</reference>
<evidence type="ECO:0000313" key="4">
    <source>
        <dbReference type="Proteomes" id="UP000185161"/>
    </source>
</evidence>
<evidence type="ECO:0000313" key="1">
    <source>
        <dbReference type="EMBL" id="APR51946.1"/>
    </source>
</evidence>
<evidence type="ECO:0000313" key="2">
    <source>
        <dbReference type="EMBL" id="RSV08021.1"/>
    </source>
</evidence>
<dbReference type="Proteomes" id="UP000287746">
    <property type="component" value="Unassembled WGS sequence"/>
</dbReference>
<dbReference type="STRING" id="93064.BRX40_05390"/>
<evidence type="ECO:0000313" key="5">
    <source>
        <dbReference type="Proteomes" id="UP000286681"/>
    </source>
</evidence>
<evidence type="ECO:0000313" key="3">
    <source>
        <dbReference type="EMBL" id="RSY86034.1"/>
    </source>
</evidence>
<keyword evidence="4" id="KW-1185">Reference proteome</keyword>
<reference evidence="5 6" key="3">
    <citation type="submission" date="2018-07" db="EMBL/GenBank/DDBJ databases">
        <title>Genomic and Epidemiologic Investigation of an Indolent Hospital Outbreak.</title>
        <authorList>
            <person name="Johnson R.C."/>
            <person name="Deming C."/>
            <person name="Conlan S."/>
            <person name="Zellmer C.J."/>
            <person name="Michelin A.V."/>
            <person name="Lee-Lin S."/>
            <person name="Thomas P.J."/>
            <person name="Park M."/>
            <person name="Weingarten R.A."/>
            <person name="Less J."/>
            <person name="Dekker J.P."/>
            <person name="Frank K.M."/>
            <person name="Musser K.A."/>
            <person name="Mcquiston J.R."/>
            <person name="Henderson D.K."/>
            <person name="Lau A.F."/>
            <person name="Palmore T.N."/>
            <person name="Segre J.A."/>
        </authorList>
    </citation>
    <scope>NUCLEOTIDE SEQUENCE [LARGE SCALE GENOMIC DNA]</scope>
    <source>
        <strain evidence="3 6">SK-CDC1_0717</strain>
        <strain evidence="2 5">SK-NIH.Env10_0317</strain>
    </source>
</reference>
<proteinExistence type="predicted"/>
<accession>A0A1L6J7Z4</accession>
<dbReference type="EMBL" id="QQWO01000001">
    <property type="protein sequence ID" value="RSV08021.1"/>
    <property type="molecule type" value="Genomic_DNA"/>
</dbReference>
<dbReference type="RefSeq" id="WP_066580776.1">
    <property type="nucleotide sequence ID" value="NZ_CP018820.1"/>
</dbReference>
<dbReference type="OrthoDB" id="7449825at2"/>
<dbReference type="GeneID" id="44131990"/>
<gene>
    <name evidence="1" type="ORF">BRX40_05390</name>
    <name evidence="2" type="ORF">CA257_00620</name>
    <name evidence="3" type="ORF">DAH66_10140</name>
</gene>
<dbReference type="Proteomes" id="UP000286681">
    <property type="component" value="Unassembled WGS sequence"/>
</dbReference>
<dbReference type="EMBL" id="CP018820">
    <property type="protein sequence ID" value="APR51946.1"/>
    <property type="molecule type" value="Genomic_DNA"/>
</dbReference>